<evidence type="ECO:0000313" key="2">
    <source>
        <dbReference type="Proteomes" id="UP001055072"/>
    </source>
</evidence>
<dbReference type="EMBL" id="MU274904">
    <property type="protein sequence ID" value="KAI0091972.1"/>
    <property type="molecule type" value="Genomic_DNA"/>
</dbReference>
<name>A0ACB8UC52_9APHY</name>
<comment type="caution">
    <text evidence="1">The sequence shown here is derived from an EMBL/GenBank/DDBJ whole genome shotgun (WGS) entry which is preliminary data.</text>
</comment>
<organism evidence="1 2">
    <name type="scientific">Irpex rosettiformis</name>
    <dbReference type="NCBI Taxonomy" id="378272"/>
    <lineage>
        <taxon>Eukaryota</taxon>
        <taxon>Fungi</taxon>
        <taxon>Dikarya</taxon>
        <taxon>Basidiomycota</taxon>
        <taxon>Agaricomycotina</taxon>
        <taxon>Agaricomycetes</taxon>
        <taxon>Polyporales</taxon>
        <taxon>Irpicaceae</taxon>
        <taxon>Irpex</taxon>
    </lineage>
</organism>
<protein>
    <submittedName>
        <fullName evidence="1">Major facilitator superfamily domain-containing protein</fullName>
    </submittedName>
</protein>
<gene>
    <name evidence="1" type="ORF">BDY19DRAFT_570904</name>
</gene>
<keyword evidence="2" id="KW-1185">Reference proteome</keyword>
<reference evidence="1" key="1">
    <citation type="journal article" date="2021" name="Environ. Microbiol.">
        <title>Gene family expansions and transcriptome signatures uncover fungal adaptations to wood decay.</title>
        <authorList>
            <person name="Hage H."/>
            <person name="Miyauchi S."/>
            <person name="Viragh M."/>
            <person name="Drula E."/>
            <person name="Min B."/>
            <person name="Chaduli D."/>
            <person name="Navarro D."/>
            <person name="Favel A."/>
            <person name="Norest M."/>
            <person name="Lesage-Meessen L."/>
            <person name="Balint B."/>
            <person name="Merenyi Z."/>
            <person name="de Eugenio L."/>
            <person name="Morin E."/>
            <person name="Martinez A.T."/>
            <person name="Baldrian P."/>
            <person name="Stursova M."/>
            <person name="Martinez M.J."/>
            <person name="Novotny C."/>
            <person name="Magnuson J.K."/>
            <person name="Spatafora J.W."/>
            <person name="Maurice S."/>
            <person name="Pangilinan J."/>
            <person name="Andreopoulos W."/>
            <person name="LaButti K."/>
            <person name="Hundley H."/>
            <person name="Na H."/>
            <person name="Kuo A."/>
            <person name="Barry K."/>
            <person name="Lipzen A."/>
            <person name="Henrissat B."/>
            <person name="Riley R."/>
            <person name="Ahrendt S."/>
            <person name="Nagy L.G."/>
            <person name="Grigoriev I.V."/>
            <person name="Martin F."/>
            <person name="Rosso M.N."/>
        </authorList>
    </citation>
    <scope>NUCLEOTIDE SEQUENCE</scope>
    <source>
        <strain evidence="1">CBS 384.51</strain>
    </source>
</reference>
<sequence>MYLLTGAMAILVGLSVLLWMPDSPVHARFLNREERVMAVERVRDDQGGTENKRIKKRQVVEAITDIRTWLIVLMTVMTAIPNGGLSSFGNLVIKSFGYTSRQTLILSAPGGALGIISALLCGWYSDYAVRIMSNYFFQRLTNIIKVDRMLPIVLGLIPTLVGSGMLVGLTPSPQHKGALLFAYYIQGFFGSSLAILYAWNASNTSGHTKKVTVNAMTLAAFCVGNIIGSETFLPKDAPNYIPGKTAILVLLAVTFFLCFVLRFLNIRLNGKKQQGLADLKERNGWTVDDIERERQKHAFLDMTDRENPYFIYTR</sequence>
<evidence type="ECO:0000313" key="1">
    <source>
        <dbReference type="EMBL" id="KAI0091972.1"/>
    </source>
</evidence>
<accession>A0ACB8UC52</accession>
<proteinExistence type="predicted"/>
<dbReference type="Proteomes" id="UP001055072">
    <property type="component" value="Unassembled WGS sequence"/>
</dbReference>